<accession>A0ABV7IUE7</accession>
<evidence type="ECO:0000313" key="1">
    <source>
        <dbReference type="EMBL" id="MFC3173802.1"/>
    </source>
</evidence>
<dbReference type="EMBL" id="JBHRTQ010000007">
    <property type="protein sequence ID" value="MFC3173802.1"/>
    <property type="molecule type" value="Genomic_DNA"/>
</dbReference>
<dbReference type="RefSeq" id="WP_379509188.1">
    <property type="nucleotide sequence ID" value="NZ_JBHRTQ010000007.1"/>
</dbReference>
<sequence length="233" mass="23564">MALPALLLAAALAGCSGEKPADRRADQDPAVAAALAEQLMTDPDLARINPENRVLAGGGPPSARIPLDDRSPQALARARADAARLVPPAQAVAPPAAAAPLAPARRDSPALAAVAALGPGARACAGKLEPGFAWAARLPAAMPIYPRGHAQQAAGTDRDGCGLRVVNFVSPVPAAELAGFYWAMARRAGLAPDHRLAGADHVIAGRAGRRAGAAIIHAREDGLSEVDLVTSGL</sequence>
<comment type="caution">
    <text evidence="1">The sequence shown here is derived from an EMBL/GenBank/DDBJ whole genome shotgun (WGS) entry which is preliminary data.</text>
</comment>
<gene>
    <name evidence="1" type="ORF">ACFOD9_06015</name>
</gene>
<keyword evidence="2" id="KW-1185">Reference proteome</keyword>
<evidence type="ECO:0000313" key="2">
    <source>
        <dbReference type="Proteomes" id="UP001595604"/>
    </source>
</evidence>
<organism evidence="1 2">
    <name type="scientific">Novosphingobium bradum</name>
    <dbReference type="NCBI Taxonomy" id="1737444"/>
    <lineage>
        <taxon>Bacteria</taxon>
        <taxon>Pseudomonadati</taxon>
        <taxon>Pseudomonadota</taxon>
        <taxon>Alphaproteobacteria</taxon>
        <taxon>Sphingomonadales</taxon>
        <taxon>Sphingomonadaceae</taxon>
        <taxon>Novosphingobium</taxon>
    </lineage>
</organism>
<protein>
    <submittedName>
        <fullName evidence="1">Uncharacterized protein</fullName>
    </submittedName>
</protein>
<reference evidence="2" key="1">
    <citation type="journal article" date="2019" name="Int. J. Syst. Evol. Microbiol.">
        <title>The Global Catalogue of Microorganisms (GCM) 10K type strain sequencing project: providing services to taxonomists for standard genome sequencing and annotation.</title>
        <authorList>
            <consortium name="The Broad Institute Genomics Platform"/>
            <consortium name="The Broad Institute Genome Sequencing Center for Infectious Disease"/>
            <person name="Wu L."/>
            <person name="Ma J."/>
        </authorList>
    </citation>
    <scope>NUCLEOTIDE SEQUENCE [LARGE SCALE GENOMIC DNA]</scope>
    <source>
        <strain evidence="2">KCTC 42984</strain>
    </source>
</reference>
<dbReference type="Proteomes" id="UP001595604">
    <property type="component" value="Unassembled WGS sequence"/>
</dbReference>
<name>A0ABV7IUE7_9SPHN</name>
<proteinExistence type="predicted"/>